<evidence type="ECO:0000256" key="3">
    <source>
        <dbReference type="ARBA" id="ARBA00022730"/>
    </source>
</evidence>
<dbReference type="InterPro" id="IPR036769">
    <property type="entry name" value="Ribosomal_uL11_C_sf"/>
</dbReference>
<keyword evidence="3 7" id="KW-0699">rRNA-binding</keyword>
<dbReference type="Proteomes" id="UP000231503">
    <property type="component" value="Unassembled WGS sequence"/>
</dbReference>
<evidence type="ECO:0000256" key="8">
    <source>
        <dbReference type="RuleBase" id="RU003978"/>
    </source>
</evidence>
<comment type="caution">
    <text evidence="12">The sequence shown here is derived from an EMBL/GenBank/DDBJ whole genome shotgun (WGS) entry which is preliminary data.</text>
</comment>
<dbReference type="FunFam" id="3.30.1550.10:FF:000005">
    <property type="entry name" value="50S ribosomal protein L11"/>
    <property type="match status" value="1"/>
</dbReference>
<feature type="domain" description="Large ribosomal subunit protein uL11 C-terminal" evidence="10">
    <location>
        <begin position="73"/>
        <end position="141"/>
    </location>
</feature>
<dbReference type="AlphaFoldDB" id="A0A2H0TG24"/>
<evidence type="ECO:0000256" key="6">
    <source>
        <dbReference type="ARBA" id="ARBA00023274"/>
    </source>
</evidence>
<dbReference type="Gene3D" id="1.10.10.250">
    <property type="entry name" value="Ribosomal protein L11, C-terminal domain"/>
    <property type="match status" value="1"/>
</dbReference>
<comment type="subunit">
    <text evidence="7">Part of the ribosomal stalk of the 50S ribosomal subunit. Interacts with L10 and the large rRNA to form the base of the stalk. L10 forms an elongated spine to which L12 dimers bind in a sequential fashion forming a multimeric L10(L12)X complex.</text>
</comment>
<dbReference type="GO" id="GO:0070180">
    <property type="term" value="F:large ribosomal subunit rRNA binding"/>
    <property type="evidence" value="ECO:0007669"/>
    <property type="project" value="UniProtKB-UniRule"/>
</dbReference>
<dbReference type="SUPFAM" id="SSF54747">
    <property type="entry name" value="Ribosomal L11/L12e N-terminal domain"/>
    <property type="match status" value="1"/>
</dbReference>
<dbReference type="Gene3D" id="3.30.1550.10">
    <property type="entry name" value="Ribosomal protein L11/L12, N-terminal domain"/>
    <property type="match status" value="1"/>
</dbReference>
<dbReference type="PANTHER" id="PTHR11661:SF1">
    <property type="entry name" value="LARGE RIBOSOMAL SUBUNIT PROTEIN UL11M"/>
    <property type="match status" value="1"/>
</dbReference>
<dbReference type="InterPro" id="IPR000911">
    <property type="entry name" value="Ribosomal_uL11"/>
</dbReference>
<sequence length="142" mass="15118">MMATKKIKSIVKLQLPAGKATPAPPVGTALGPHGINIGEFCSKFNDATKDRAGDIIPAELTIYEDRSFDFKLKTSPAAFLIKKAAGVEKGAANPLTTKVGKITKAQAREIAETKMEDLNAYDVDEAAKIIEGTARSMGIEVK</sequence>
<dbReference type="PANTHER" id="PTHR11661">
    <property type="entry name" value="60S RIBOSOMAL PROTEIN L12"/>
    <property type="match status" value="1"/>
</dbReference>
<protein>
    <recommendedName>
        <fullName evidence="7">Large ribosomal subunit protein uL11</fullName>
    </recommendedName>
</protein>
<dbReference type="InterPro" id="IPR036796">
    <property type="entry name" value="Ribosomal_uL11_N_sf"/>
</dbReference>
<comment type="similarity">
    <text evidence="1 7 8">Belongs to the universal ribosomal protein uL11 family.</text>
</comment>
<comment type="function">
    <text evidence="7 9">Forms part of the ribosomal stalk which helps the ribosome interact with GTP-bound translation factors.</text>
</comment>
<dbReference type="CDD" id="cd00349">
    <property type="entry name" value="Ribosomal_L11"/>
    <property type="match status" value="1"/>
</dbReference>
<keyword evidence="4 7" id="KW-0694">RNA-binding</keyword>
<dbReference type="GO" id="GO:0003735">
    <property type="term" value="F:structural constituent of ribosome"/>
    <property type="evidence" value="ECO:0007669"/>
    <property type="project" value="InterPro"/>
</dbReference>
<accession>A0A2H0TG24</accession>
<dbReference type="FunFam" id="1.10.10.250:FF:000001">
    <property type="entry name" value="50S ribosomal protein L11"/>
    <property type="match status" value="1"/>
</dbReference>
<dbReference type="Pfam" id="PF00298">
    <property type="entry name" value="Ribosomal_L11"/>
    <property type="match status" value="1"/>
</dbReference>
<gene>
    <name evidence="7 12" type="primary">rplK</name>
    <name evidence="12" type="ORF">COU47_00510</name>
</gene>
<evidence type="ECO:0000256" key="5">
    <source>
        <dbReference type="ARBA" id="ARBA00022980"/>
    </source>
</evidence>
<dbReference type="GO" id="GO:0022625">
    <property type="term" value="C:cytosolic large ribosomal subunit"/>
    <property type="evidence" value="ECO:0007669"/>
    <property type="project" value="TreeGrafter"/>
</dbReference>
<keyword evidence="2 7" id="KW-0488">Methylation</keyword>
<reference evidence="13" key="1">
    <citation type="submission" date="2017-09" db="EMBL/GenBank/DDBJ databases">
        <title>Depth-based differentiation of microbial function through sediment-hosted aquifers and enrichment of novel symbionts in the deep terrestrial subsurface.</title>
        <authorList>
            <person name="Probst A.J."/>
            <person name="Ladd B."/>
            <person name="Jarett J.K."/>
            <person name="Geller-Mcgrath D.E."/>
            <person name="Sieber C.M.K."/>
            <person name="Emerson J.B."/>
            <person name="Anantharaman K."/>
            <person name="Thomas B.C."/>
            <person name="Malmstrom R."/>
            <person name="Stieglmeier M."/>
            <person name="Klingl A."/>
            <person name="Woyke T."/>
            <person name="Ryan C.M."/>
            <person name="Banfield J.F."/>
        </authorList>
    </citation>
    <scope>NUCLEOTIDE SEQUENCE [LARGE SCALE GENOMIC DNA]</scope>
</reference>
<evidence type="ECO:0000313" key="13">
    <source>
        <dbReference type="Proteomes" id="UP000231503"/>
    </source>
</evidence>
<dbReference type="InterPro" id="IPR020784">
    <property type="entry name" value="Ribosomal_uL11_N"/>
</dbReference>
<keyword evidence="6 7" id="KW-0687">Ribonucleoprotein</keyword>
<dbReference type="SUPFAM" id="SSF46906">
    <property type="entry name" value="Ribosomal protein L11, C-terminal domain"/>
    <property type="match status" value="1"/>
</dbReference>
<evidence type="ECO:0000256" key="1">
    <source>
        <dbReference type="ARBA" id="ARBA00010537"/>
    </source>
</evidence>
<dbReference type="InterPro" id="IPR006519">
    <property type="entry name" value="Ribosomal_uL11_bac-typ"/>
</dbReference>
<dbReference type="InterPro" id="IPR020783">
    <property type="entry name" value="Ribosomal_uL11_C"/>
</dbReference>
<dbReference type="GO" id="GO:0006412">
    <property type="term" value="P:translation"/>
    <property type="evidence" value="ECO:0007669"/>
    <property type="project" value="UniProtKB-UniRule"/>
</dbReference>
<comment type="PTM">
    <text evidence="7 9">One or more lysine residues are methylated.</text>
</comment>
<evidence type="ECO:0000256" key="7">
    <source>
        <dbReference type="HAMAP-Rule" id="MF_00736"/>
    </source>
</evidence>
<evidence type="ECO:0000259" key="11">
    <source>
        <dbReference type="Pfam" id="PF03946"/>
    </source>
</evidence>
<evidence type="ECO:0000256" key="4">
    <source>
        <dbReference type="ARBA" id="ARBA00022884"/>
    </source>
</evidence>
<evidence type="ECO:0000256" key="2">
    <source>
        <dbReference type="ARBA" id="ARBA00022481"/>
    </source>
</evidence>
<dbReference type="EMBL" id="PFCO01000001">
    <property type="protein sequence ID" value="PIR69904.1"/>
    <property type="molecule type" value="Genomic_DNA"/>
</dbReference>
<organism evidence="12 13">
    <name type="scientific">Candidatus Niyogibacteria bacterium CG10_big_fil_rev_8_21_14_0_10_46_36</name>
    <dbReference type="NCBI Taxonomy" id="1974726"/>
    <lineage>
        <taxon>Bacteria</taxon>
        <taxon>Candidatus Niyogiibacteriota</taxon>
    </lineage>
</organism>
<dbReference type="Pfam" id="PF03946">
    <property type="entry name" value="Ribosomal_L11_N"/>
    <property type="match status" value="1"/>
</dbReference>
<evidence type="ECO:0000313" key="12">
    <source>
        <dbReference type="EMBL" id="PIR69904.1"/>
    </source>
</evidence>
<keyword evidence="5 7" id="KW-0689">Ribosomal protein</keyword>
<dbReference type="NCBIfam" id="TIGR01632">
    <property type="entry name" value="L11_bact"/>
    <property type="match status" value="1"/>
</dbReference>
<feature type="domain" description="Large ribosomal subunit protein uL11 N-terminal" evidence="11">
    <location>
        <begin position="11"/>
        <end position="68"/>
    </location>
</feature>
<proteinExistence type="inferred from homology"/>
<dbReference type="SMART" id="SM00649">
    <property type="entry name" value="RL11"/>
    <property type="match status" value="1"/>
</dbReference>
<evidence type="ECO:0000259" key="10">
    <source>
        <dbReference type="Pfam" id="PF00298"/>
    </source>
</evidence>
<name>A0A2H0TG24_9BACT</name>
<dbReference type="HAMAP" id="MF_00736">
    <property type="entry name" value="Ribosomal_uL11"/>
    <property type="match status" value="1"/>
</dbReference>
<evidence type="ECO:0000256" key="9">
    <source>
        <dbReference type="RuleBase" id="RU003979"/>
    </source>
</evidence>